<dbReference type="FunFam" id="3.30.70.270:FF:000001">
    <property type="entry name" value="Diguanylate cyclase domain protein"/>
    <property type="match status" value="1"/>
</dbReference>
<keyword evidence="10" id="KW-1185">Reference proteome</keyword>
<dbReference type="Pfam" id="PF00990">
    <property type="entry name" value="GGDEF"/>
    <property type="match status" value="1"/>
</dbReference>
<evidence type="ECO:0000256" key="3">
    <source>
        <dbReference type="ARBA" id="ARBA00022692"/>
    </source>
</evidence>
<dbReference type="SMART" id="SM01079">
    <property type="entry name" value="CHASE"/>
    <property type="match status" value="1"/>
</dbReference>
<evidence type="ECO:0000256" key="1">
    <source>
        <dbReference type="ARBA" id="ARBA00001946"/>
    </source>
</evidence>
<evidence type="ECO:0000259" key="7">
    <source>
        <dbReference type="PROSITE" id="PS50839"/>
    </source>
</evidence>
<dbReference type="SUPFAM" id="SSF55073">
    <property type="entry name" value="Nucleotide cyclase"/>
    <property type="match status" value="1"/>
</dbReference>
<dbReference type="PROSITE" id="PS50887">
    <property type="entry name" value="GGDEF"/>
    <property type="match status" value="1"/>
</dbReference>
<dbReference type="PROSITE" id="PS50839">
    <property type="entry name" value="CHASE"/>
    <property type="match status" value="1"/>
</dbReference>
<dbReference type="InterPro" id="IPR006189">
    <property type="entry name" value="CHASE_dom"/>
</dbReference>
<dbReference type="AlphaFoldDB" id="A0AAN1CYU2"/>
<dbReference type="InterPro" id="IPR029787">
    <property type="entry name" value="Nucleotide_cyclase"/>
</dbReference>
<evidence type="ECO:0000256" key="6">
    <source>
        <dbReference type="SAM" id="Phobius"/>
    </source>
</evidence>
<accession>A0AAN1CYU2</accession>
<organism evidence="9 10">
    <name type="scientific">Vibrio natriegens NBRC 15636 = ATCC 14048 = DSM 759</name>
    <dbReference type="NCBI Taxonomy" id="1219067"/>
    <lineage>
        <taxon>Bacteria</taxon>
        <taxon>Pseudomonadati</taxon>
        <taxon>Pseudomonadota</taxon>
        <taxon>Gammaproteobacteria</taxon>
        <taxon>Vibrionales</taxon>
        <taxon>Vibrionaceae</taxon>
        <taxon>Vibrio</taxon>
    </lineage>
</organism>
<dbReference type="InterPro" id="IPR043128">
    <property type="entry name" value="Rev_trsase/Diguanyl_cyclase"/>
</dbReference>
<protein>
    <submittedName>
        <fullName evidence="9">Diguanylate cyclase</fullName>
    </submittedName>
</protein>
<keyword evidence="5 6" id="KW-0472">Membrane</keyword>
<dbReference type="InterPro" id="IPR052163">
    <property type="entry name" value="DGC-Regulatory_Protein"/>
</dbReference>
<dbReference type="EMBL" id="CP016346">
    <property type="protein sequence ID" value="ANQ15683.1"/>
    <property type="molecule type" value="Genomic_DNA"/>
</dbReference>
<dbReference type="GO" id="GO:0003824">
    <property type="term" value="F:catalytic activity"/>
    <property type="evidence" value="ECO:0007669"/>
    <property type="project" value="UniProtKB-ARBA"/>
</dbReference>
<comment type="cofactor">
    <cofactor evidence="1">
        <name>Mg(2+)</name>
        <dbReference type="ChEBI" id="CHEBI:18420"/>
    </cofactor>
</comment>
<feature type="domain" description="CHASE" evidence="7">
    <location>
        <begin position="109"/>
        <end position="246"/>
    </location>
</feature>
<feature type="domain" description="GGDEF" evidence="8">
    <location>
        <begin position="326"/>
        <end position="459"/>
    </location>
</feature>
<dbReference type="RefSeq" id="WP_024373024.1">
    <property type="nucleotide sequence ID" value="NZ_ATFJ01000021.1"/>
</dbReference>
<dbReference type="Pfam" id="PF03924">
    <property type="entry name" value="CHASE"/>
    <property type="match status" value="1"/>
</dbReference>
<feature type="transmembrane region" description="Helical" evidence="6">
    <location>
        <begin position="267"/>
        <end position="287"/>
    </location>
</feature>
<evidence type="ECO:0000313" key="9">
    <source>
        <dbReference type="EMBL" id="ANQ15683.1"/>
    </source>
</evidence>
<keyword evidence="3 6" id="KW-0812">Transmembrane</keyword>
<name>A0AAN1CYU2_VIBNA</name>
<comment type="subcellular location">
    <subcellularLocation>
        <location evidence="2">Membrane</location>
    </subcellularLocation>
</comment>
<dbReference type="KEGG" id="vna:PN96_16950"/>
<dbReference type="PANTHER" id="PTHR46663:SF2">
    <property type="entry name" value="GGDEF DOMAIN-CONTAINING PROTEIN"/>
    <property type="match status" value="1"/>
</dbReference>
<dbReference type="PANTHER" id="PTHR46663">
    <property type="entry name" value="DIGUANYLATE CYCLASE DGCT-RELATED"/>
    <property type="match status" value="1"/>
</dbReference>
<dbReference type="Proteomes" id="UP000092741">
    <property type="component" value="Chromosome 2"/>
</dbReference>
<evidence type="ECO:0000256" key="4">
    <source>
        <dbReference type="ARBA" id="ARBA00022989"/>
    </source>
</evidence>
<dbReference type="Gene3D" id="3.30.450.350">
    <property type="entry name" value="CHASE domain"/>
    <property type="match status" value="1"/>
</dbReference>
<feature type="transmembrane region" description="Helical" evidence="6">
    <location>
        <begin position="9"/>
        <end position="29"/>
    </location>
</feature>
<gene>
    <name evidence="9" type="ORF">BA890_20795</name>
</gene>
<dbReference type="NCBIfam" id="TIGR00254">
    <property type="entry name" value="GGDEF"/>
    <property type="match status" value="1"/>
</dbReference>
<dbReference type="InterPro" id="IPR000160">
    <property type="entry name" value="GGDEF_dom"/>
</dbReference>
<evidence type="ECO:0000256" key="2">
    <source>
        <dbReference type="ARBA" id="ARBA00004370"/>
    </source>
</evidence>
<dbReference type="GO" id="GO:0016020">
    <property type="term" value="C:membrane"/>
    <property type="evidence" value="ECO:0007669"/>
    <property type="project" value="UniProtKB-SubCell"/>
</dbReference>
<keyword evidence="4 6" id="KW-1133">Transmembrane helix</keyword>
<proteinExistence type="predicted"/>
<evidence type="ECO:0000313" key="10">
    <source>
        <dbReference type="Proteomes" id="UP000092741"/>
    </source>
</evidence>
<dbReference type="GO" id="GO:0007165">
    <property type="term" value="P:signal transduction"/>
    <property type="evidence" value="ECO:0007669"/>
    <property type="project" value="UniProtKB-ARBA"/>
</dbReference>
<dbReference type="SMART" id="SM00267">
    <property type="entry name" value="GGDEF"/>
    <property type="match status" value="1"/>
</dbReference>
<evidence type="ECO:0000259" key="8">
    <source>
        <dbReference type="PROSITE" id="PS50887"/>
    </source>
</evidence>
<evidence type="ECO:0000256" key="5">
    <source>
        <dbReference type="ARBA" id="ARBA00023136"/>
    </source>
</evidence>
<dbReference type="InterPro" id="IPR042240">
    <property type="entry name" value="CHASE_sf"/>
</dbReference>
<reference evidence="9 10" key="1">
    <citation type="submission" date="2016-07" db="EMBL/GenBank/DDBJ databases">
        <title>Developing Vibrio natriegens as a novel, fast-growing host for biotechnology.</title>
        <authorList>
            <person name="Weinstock M.T."/>
            <person name="Hesek E.D."/>
            <person name="Wilson C.M."/>
            <person name="Gibson D.G."/>
        </authorList>
    </citation>
    <scope>NUCLEOTIDE SEQUENCE [LARGE SCALE GENOMIC DNA]</scope>
    <source>
        <strain evidence="9 10">ATCC 14048</strain>
    </source>
</reference>
<dbReference type="CDD" id="cd01949">
    <property type="entry name" value="GGDEF"/>
    <property type="match status" value="1"/>
</dbReference>
<dbReference type="GeneID" id="70914518"/>
<dbReference type="Gene3D" id="3.30.70.270">
    <property type="match status" value="1"/>
</dbReference>
<sequence>MRHFPKKQYYFALFFLIFFVLFVGVVELLHQNQKEHNREQLLAEAKDQLSILRSNLEAGLMADIYQASTLGTLVTLLPESGARELGIAAERILNKSKNIDAIGIAKNDVINHMFPLKGNESALGLDYRTVPEQWAQVKKAREIQEIFIAGPVTLVQGGRGLIVRVPVFRDPPTNSDYWGVISAVIDFDSLLKETGILEFSHRYPLTIRGYDSSGASGDIFFGVPNLSKTRYATETVYFPFGSWSLSVFSSDTLEQQLPWYEFHVVRILGYSALLALSVTFIVIYRLYIIADTRALHDELTKLPNRRYFMQSYKQQFELAKRYKKRYHFALVNIDLDHFKHINDTHGHDAGDTVLRETAERIKGSLRRSDMVARMGGDEFLVVVYNPKSEQSLLALLQKIESAICTAPVIYGQEFIKLHVSMGYAMFEPGMTSPEQMLKIADERMYQHKHGKHQAAKAKLG</sequence>